<dbReference type="CDD" id="cd06163">
    <property type="entry name" value="S2P-M50_PDZ_RseP-like"/>
    <property type="match status" value="1"/>
</dbReference>
<feature type="domain" description="Peptidase M50" evidence="12">
    <location>
        <begin position="10"/>
        <end position="434"/>
    </location>
</feature>
<dbReference type="EC" id="3.4.24.-" evidence="11"/>
<dbReference type="PANTHER" id="PTHR42837">
    <property type="entry name" value="REGULATOR OF SIGMA-E PROTEASE RSEP"/>
    <property type="match status" value="1"/>
</dbReference>
<evidence type="ECO:0000256" key="11">
    <source>
        <dbReference type="RuleBase" id="RU362031"/>
    </source>
</evidence>
<accession>A0A1S1Z2R3</accession>
<dbReference type="GO" id="GO:0016020">
    <property type="term" value="C:membrane"/>
    <property type="evidence" value="ECO:0007669"/>
    <property type="project" value="UniProtKB-SubCell"/>
</dbReference>
<evidence type="ECO:0000256" key="6">
    <source>
        <dbReference type="ARBA" id="ARBA00022801"/>
    </source>
</evidence>
<evidence type="ECO:0000256" key="4">
    <source>
        <dbReference type="ARBA" id="ARBA00022670"/>
    </source>
</evidence>
<comment type="cofactor">
    <cofactor evidence="1 11">
        <name>Zn(2+)</name>
        <dbReference type="ChEBI" id="CHEBI:29105"/>
    </cofactor>
</comment>
<dbReference type="InterPro" id="IPR004387">
    <property type="entry name" value="Pept_M50_Zn"/>
</dbReference>
<dbReference type="GO" id="GO:0004222">
    <property type="term" value="F:metalloendopeptidase activity"/>
    <property type="evidence" value="ECO:0007669"/>
    <property type="project" value="InterPro"/>
</dbReference>
<dbReference type="PANTHER" id="PTHR42837:SF2">
    <property type="entry name" value="MEMBRANE METALLOPROTEASE ARASP2, CHLOROPLASTIC-RELATED"/>
    <property type="match status" value="1"/>
</dbReference>
<keyword evidence="10 11" id="KW-0472">Membrane</keyword>
<dbReference type="AlphaFoldDB" id="A0A1S1Z2R3"/>
<evidence type="ECO:0000313" key="14">
    <source>
        <dbReference type="Proteomes" id="UP000179797"/>
    </source>
</evidence>
<dbReference type="SUPFAM" id="SSF50156">
    <property type="entry name" value="PDZ domain-like"/>
    <property type="match status" value="2"/>
</dbReference>
<dbReference type="InterPro" id="IPR036034">
    <property type="entry name" value="PDZ_sf"/>
</dbReference>
<keyword evidence="6 11" id="KW-0378">Hydrolase</keyword>
<keyword evidence="4" id="KW-0645">Protease</keyword>
<evidence type="ECO:0000256" key="2">
    <source>
        <dbReference type="ARBA" id="ARBA00004141"/>
    </source>
</evidence>
<dbReference type="GO" id="GO:0046872">
    <property type="term" value="F:metal ion binding"/>
    <property type="evidence" value="ECO:0007669"/>
    <property type="project" value="UniProtKB-KW"/>
</dbReference>
<feature type="transmembrane region" description="Helical" evidence="11">
    <location>
        <begin position="420"/>
        <end position="441"/>
    </location>
</feature>
<comment type="caution">
    <text evidence="13">The sequence shown here is derived from an EMBL/GenBank/DDBJ whole genome shotgun (WGS) entry which is preliminary data.</text>
</comment>
<evidence type="ECO:0000256" key="10">
    <source>
        <dbReference type="ARBA" id="ARBA00023136"/>
    </source>
</evidence>
<protein>
    <recommendedName>
        <fullName evidence="11">Zinc metalloprotease</fullName>
        <ecNumber evidence="11">3.4.24.-</ecNumber>
    </recommendedName>
</protein>
<keyword evidence="9 11" id="KW-0482">Metalloprotease</keyword>
<evidence type="ECO:0000256" key="3">
    <source>
        <dbReference type="ARBA" id="ARBA00007931"/>
    </source>
</evidence>
<dbReference type="RefSeq" id="WP_044229305.1">
    <property type="nucleotide sequence ID" value="NZ_JRYR02000001.1"/>
</dbReference>
<evidence type="ECO:0000259" key="12">
    <source>
        <dbReference type="Pfam" id="PF02163"/>
    </source>
</evidence>
<proteinExistence type="inferred from homology"/>
<organism evidence="13 14">
    <name type="scientific">Flammeovirga pacifica</name>
    <dbReference type="NCBI Taxonomy" id="915059"/>
    <lineage>
        <taxon>Bacteria</taxon>
        <taxon>Pseudomonadati</taxon>
        <taxon>Bacteroidota</taxon>
        <taxon>Cytophagia</taxon>
        <taxon>Cytophagales</taxon>
        <taxon>Flammeovirgaceae</taxon>
        <taxon>Flammeovirga</taxon>
    </lineage>
</organism>
<feature type="transmembrane region" description="Helical" evidence="11">
    <location>
        <begin position="39"/>
        <end position="57"/>
    </location>
</feature>
<comment type="subcellular location">
    <subcellularLocation>
        <location evidence="2">Membrane</location>
        <topology evidence="2">Multi-pass membrane protein</topology>
    </subcellularLocation>
</comment>
<dbReference type="InterPro" id="IPR008915">
    <property type="entry name" value="Peptidase_M50"/>
</dbReference>
<keyword evidence="8 11" id="KW-1133">Transmembrane helix</keyword>
<dbReference type="EMBL" id="JRYR02000001">
    <property type="protein sequence ID" value="OHX67531.1"/>
    <property type="molecule type" value="Genomic_DNA"/>
</dbReference>
<evidence type="ECO:0000256" key="1">
    <source>
        <dbReference type="ARBA" id="ARBA00001947"/>
    </source>
</evidence>
<sequence length="448" mass="50435">MDKLVMAAQLIAGLSILVGIHEFGHFAAAKIFKIRVNKFYLFFDFLFPFPNLLKFSIFKFKKGDTEYGLGWFPMGGYVDIAGMIDESKGADDLESVPQPWEFRTKPAWQRLIVMMGGIIMNVITGIIIFVGLSYYVGEKYIPIEEINKYGIYASELGEKLGLKTGDKIINANGQEVTKFRDITDGDFILEDHPYLTVERDGKEVKVEFPSSMLDLMSEKEYENMSYVYPRMPFKVDRTVDGSFAEEGGILANDVPVAVNGIQLPYYTEFTTELSKYKGKSVNITVKRGEKLVDLDVNIDENGKVGFYPAFLLESEFRPYTLAEAIPIGTKEAFNVITLQVKAFGKMFKGDISPSKSISSPIGIAKIYGPVWDWLRFWSLTGLLSMVLAFMNFLPIPALDGGHVVFLTYEIITRKKPSEKVLMVAQQIGMLILLSIMIFAFGNDIIKSF</sequence>
<dbReference type="OrthoDB" id="9782003at2"/>
<dbReference type="Pfam" id="PF02163">
    <property type="entry name" value="Peptidase_M50"/>
    <property type="match status" value="1"/>
</dbReference>
<keyword evidence="11" id="KW-0479">Metal-binding</keyword>
<dbReference type="NCBIfam" id="TIGR00054">
    <property type="entry name" value="RIP metalloprotease RseP"/>
    <property type="match status" value="1"/>
</dbReference>
<keyword evidence="7 11" id="KW-0862">Zinc</keyword>
<evidence type="ECO:0000256" key="5">
    <source>
        <dbReference type="ARBA" id="ARBA00022692"/>
    </source>
</evidence>
<evidence type="ECO:0000256" key="7">
    <source>
        <dbReference type="ARBA" id="ARBA00022833"/>
    </source>
</evidence>
<feature type="transmembrane region" description="Helical" evidence="11">
    <location>
        <begin position="382"/>
        <end position="408"/>
    </location>
</feature>
<reference evidence="13 14" key="1">
    <citation type="journal article" date="2012" name="Int. J. Syst. Evol. Microbiol.">
        <title>Flammeovirga pacifica sp. nov., isolated from deep-sea sediment.</title>
        <authorList>
            <person name="Xu H."/>
            <person name="Fu Y."/>
            <person name="Yang N."/>
            <person name="Ding Z."/>
            <person name="Lai Q."/>
            <person name="Zeng R."/>
        </authorList>
    </citation>
    <scope>NUCLEOTIDE SEQUENCE [LARGE SCALE GENOMIC DNA]</scope>
    <source>
        <strain evidence="14">DSM 24597 / LMG 26175 / WPAGA1</strain>
    </source>
</reference>
<feature type="transmembrane region" description="Helical" evidence="11">
    <location>
        <begin position="111"/>
        <end position="136"/>
    </location>
</feature>
<gene>
    <name evidence="13" type="ORF">NH26_14830</name>
</gene>
<dbReference type="Proteomes" id="UP000179797">
    <property type="component" value="Unassembled WGS sequence"/>
</dbReference>
<evidence type="ECO:0000313" key="13">
    <source>
        <dbReference type="EMBL" id="OHX67531.1"/>
    </source>
</evidence>
<keyword evidence="14" id="KW-1185">Reference proteome</keyword>
<comment type="similarity">
    <text evidence="3 11">Belongs to the peptidase M50B family.</text>
</comment>
<dbReference type="Gene3D" id="2.30.42.10">
    <property type="match status" value="2"/>
</dbReference>
<dbReference type="GO" id="GO:0006508">
    <property type="term" value="P:proteolysis"/>
    <property type="evidence" value="ECO:0007669"/>
    <property type="project" value="UniProtKB-KW"/>
</dbReference>
<dbReference type="STRING" id="915059.NH26_14830"/>
<name>A0A1S1Z2R3_FLAPC</name>
<evidence type="ECO:0000256" key="8">
    <source>
        <dbReference type="ARBA" id="ARBA00022989"/>
    </source>
</evidence>
<keyword evidence="5 11" id="KW-0812">Transmembrane</keyword>
<evidence type="ECO:0000256" key="9">
    <source>
        <dbReference type="ARBA" id="ARBA00023049"/>
    </source>
</evidence>